<evidence type="ECO:0000259" key="3">
    <source>
        <dbReference type="Pfam" id="PF08164"/>
    </source>
</evidence>
<reference evidence="5" key="1">
    <citation type="submission" date="2025-08" db="UniProtKB">
        <authorList>
            <consortium name="Ensembl"/>
        </authorList>
    </citation>
    <scope>IDENTIFICATION</scope>
</reference>
<feature type="region of interest" description="Disordered" evidence="2">
    <location>
        <begin position="1"/>
        <end position="31"/>
    </location>
</feature>
<proteinExistence type="inferred from homology"/>
<feature type="domain" description="AATF leucine zipper-containing" evidence="4">
    <location>
        <begin position="205"/>
        <end position="364"/>
    </location>
</feature>
<organism evidence="5 6">
    <name type="scientific">Oncorhynchus tshawytscha</name>
    <name type="common">Chinook salmon</name>
    <name type="synonym">Salmo tshawytscha</name>
    <dbReference type="NCBI Taxonomy" id="74940"/>
    <lineage>
        <taxon>Eukaryota</taxon>
        <taxon>Metazoa</taxon>
        <taxon>Chordata</taxon>
        <taxon>Craniata</taxon>
        <taxon>Vertebrata</taxon>
        <taxon>Euteleostomi</taxon>
        <taxon>Actinopterygii</taxon>
        <taxon>Neopterygii</taxon>
        <taxon>Teleostei</taxon>
        <taxon>Protacanthopterygii</taxon>
        <taxon>Salmoniformes</taxon>
        <taxon>Salmonidae</taxon>
        <taxon>Salmoninae</taxon>
        <taxon>Oncorhynchus</taxon>
    </lineage>
</organism>
<dbReference type="Pfam" id="PF08164">
    <property type="entry name" value="TRAUB"/>
    <property type="match status" value="1"/>
</dbReference>
<dbReference type="InterPro" id="IPR025160">
    <property type="entry name" value="AATF"/>
</dbReference>
<keyword evidence="6" id="KW-1185">Reference proteome</keyword>
<dbReference type="Ensembl" id="ENSOTST00005039822.2">
    <property type="protein sequence ID" value="ENSOTSP00005036645.2"/>
    <property type="gene ID" value="ENSOTSG00005017294.2"/>
</dbReference>
<dbReference type="Proteomes" id="UP000694402">
    <property type="component" value="Unassembled WGS sequence"/>
</dbReference>
<evidence type="ECO:0000256" key="2">
    <source>
        <dbReference type="SAM" id="MobiDB-lite"/>
    </source>
</evidence>
<gene>
    <name evidence="5" type="primary">AATF</name>
</gene>
<dbReference type="PANTHER" id="PTHR15565">
    <property type="entry name" value="AATF PROTEIN APOPTOSIS ANTAGONIZING TRANSCRIPTION FACTOR"/>
    <property type="match status" value="1"/>
</dbReference>
<dbReference type="InterPro" id="IPR012617">
    <property type="entry name" value="AATF_C"/>
</dbReference>
<evidence type="ECO:0000256" key="1">
    <source>
        <dbReference type="ARBA" id="ARBA00008966"/>
    </source>
</evidence>
<dbReference type="GO" id="GO:0006357">
    <property type="term" value="P:regulation of transcription by RNA polymerase II"/>
    <property type="evidence" value="ECO:0007669"/>
    <property type="project" value="TreeGrafter"/>
</dbReference>
<feature type="domain" description="Apoptosis-antagonizing transcription factor C-terminal" evidence="3">
    <location>
        <begin position="477"/>
        <end position="558"/>
    </location>
</feature>
<comment type="similarity">
    <text evidence="1">Belongs to the AATF family.</text>
</comment>
<sequence>MAGHISQQLEDLLNPLPKFTDPEDDHDEETKAKVVEAFDEGDDEDEAVVTLSGLRKKAITLLEETDKRYLGKATSRKNLLKEIEGSGEDDDDENEEEEEEEEDDDADLEDGEAGDDDDEEIESDIAKMKSLVSKLKETDITLSSVTDFHKLTEGMDDLGASDDDDDDDDEESDDEDGESEEEEIGNEADDVEAVMTFSKEKVDEEVEKGKAVKDQLALWDQLLEGRIKMQKVLLTANKLPQPHTFPEFKKRGGAEFAGALKNSHKALKALQRSLLELQDQLLHQNPDTRPISLGNTWGAHSEEEIHSDEEEIHSDDEEERKEAVEPTGPPKRKLEMAEYPDFMAKRFADFQPYRDATLQKWHDKTQLTMGKSSKGFGAFDRNILIQVEQVLMDKDRLLRRTQTRRSEYRVLGKLEATAPVPETTAGGEGTEQVLKANTHLKDLDEEIFDDDDFYHQWTETIAQEIGSIRIRPAVILLLRELIERKTSAADPNDQVAMGRQWLAIQKLRSKIKKKVDTKASKGRKVRFHVHSKLVNFMAPIDHLSMNDGARTELYRSLFGKNSFAESAVRE</sequence>
<dbReference type="Pfam" id="PF13339">
    <property type="entry name" value="AATF-Che1"/>
    <property type="match status" value="1"/>
</dbReference>
<dbReference type="AlphaFoldDB" id="A0A8C8LRD7"/>
<evidence type="ECO:0008006" key="7">
    <source>
        <dbReference type="Google" id="ProtNLM"/>
    </source>
</evidence>
<reference evidence="5" key="2">
    <citation type="submission" date="2025-09" db="UniProtKB">
        <authorList>
            <consortium name="Ensembl"/>
        </authorList>
    </citation>
    <scope>IDENTIFICATION</scope>
</reference>
<feature type="region of interest" description="Disordered" evidence="2">
    <location>
        <begin position="145"/>
        <end position="206"/>
    </location>
</feature>
<dbReference type="GO" id="GO:0005730">
    <property type="term" value="C:nucleolus"/>
    <property type="evidence" value="ECO:0007669"/>
    <property type="project" value="TreeGrafter"/>
</dbReference>
<name>A0A8C8LRD7_ONCTS</name>
<dbReference type="GeneTree" id="ENSGT00390000000288"/>
<evidence type="ECO:0000313" key="6">
    <source>
        <dbReference type="Proteomes" id="UP000694402"/>
    </source>
</evidence>
<accession>A0A8C8LRD7</accession>
<feature type="compositionally biased region" description="Acidic residues" evidence="2">
    <location>
        <begin position="305"/>
        <end position="319"/>
    </location>
</feature>
<evidence type="ECO:0000313" key="5">
    <source>
        <dbReference type="Ensembl" id="ENSOTSP00005036645.2"/>
    </source>
</evidence>
<feature type="compositionally biased region" description="Acidic residues" evidence="2">
    <location>
        <begin position="154"/>
        <end position="192"/>
    </location>
</feature>
<feature type="compositionally biased region" description="Acidic residues" evidence="2">
    <location>
        <begin position="85"/>
        <end position="123"/>
    </location>
</feature>
<feature type="region of interest" description="Disordered" evidence="2">
    <location>
        <begin position="73"/>
        <end position="126"/>
    </location>
</feature>
<feature type="region of interest" description="Disordered" evidence="2">
    <location>
        <begin position="300"/>
        <end position="333"/>
    </location>
</feature>
<evidence type="ECO:0000259" key="4">
    <source>
        <dbReference type="Pfam" id="PF13339"/>
    </source>
</evidence>
<protein>
    <recommendedName>
        <fullName evidence="7">Apoptosis antagonizing transcription factor</fullName>
    </recommendedName>
</protein>
<dbReference type="PANTHER" id="PTHR15565:SF0">
    <property type="entry name" value="PROTEIN AATF"/>
    <property type="match status" value="1"/>
</dbReference>
<dbReference type="InterPro" id="IPR039223">
    <property type="entry name" value="AATF/Bfr2"/>
</dbReference>